<keyword evidence="9" id="KW-0949">S-adenosyl-L-methionine</keyword>
<evidence type="ECO:0000256" key="11">
    <source>
        <dbReference type="ARBA" id="ARBA00025588"/>
    </source>
</evidence>
<evidence type="ECO:0000256" key="10">
    <source>
        <dbReference type="ARBA" id="ARBA00022694"/>
    </source>
</evidence>
<dbReference type="AlphaFoldDB" id="A0A9P8LA10"/>
<dbReference type="EC" id="2.1.1.290" evidence="5"/>
<dbReference type="SMART" id="SM00612">
    <property type="entry name" value="Kelch"/>
    <property type="match status" value="1"/>
</dbReference>
<dbReference type="InterPro" id="IPR029063">
    <property type="entry name" value="SAM-dependent_MTases_sf"/>
</dbReference>
<dbReference type="InterPro" id="IPR003347">
    <property type="entry name" value="JmjC_dom"/>
</dbReference>
<dbReference type="InterPro" id="IPR015915">
    <property type="entry name" value="Kelch-typ_b-propeller"/>
</dbReference>
<feature type="region of interest" description="Disordered" evidence="16">
    <location>
        <begin position="1"/>
        <end position="23"/>
    </location>
</feature>
<feature type="domain" description="JmjC" evidence="17">
    <location>
        <begin position="800"/>
        <end position="956"/>
    </location>
</feature>
<proteinExistence type="inferred from homology"/>
<evidence type="ECO:0000256" key="13">
    <source>
        <dbReference type="ARBA" id="ARBA00030231"/>
    </source>
</evidence>
<dbReference type="Gene3D" id="2.60.120.650">
    <property type="entry name" value="Cupin"/>
    <property type="match status" value="1"/>
</dbReference>
<evidence type="ECO:0000256" key="1">
    <source>
        <dbReference type="ARBA" id="ARBA00001806"/>
    </source>
</evidence>
<evidence type="ECO:0000256" key="12">
    <source>
        <dbReference type="ARBA" id="ARBA00029750"/>
    </source>
</evidence>
<dbReference type="InterPro" id="IPR006652">
    <property type="entry name" value="Kelch_1"/>
</dbReference>
<evidence type="ECO:0000313" key="18">
    <source>
        <dbReference type="EMBL" id="KAH0558416.1"/>
    </source>
</evidence>
<dbReference type="GO" id="GO:0031591">
    <property type="term" value="P:wybutosine biosynthetic process"/>
    <property type="evidence" value="ECO:0007669"/>
    <property type="project" value="TreeGrafter"/>
</dbReference>
<dbReference type="Proteomes" id="UP000750711">
    <property type="component" value="Unassembled WGS sequence"/>
</dbReference>
<dbReference type="SUPFAM" id="SSF51197">
    <property type="entry name" value="Clavaminate synthase-like"/>
    <property type="match status" value="1"/>
</dbReference>
<keyword evidence="10" id="KW-0819">tRNA processing</keyword>
<evidence type="ECO:0000256" key="8">
    <source>
        <dbReference type="ARBA" id="ARBA00022679"/>
    </source>
</evidence>
<dbReference type="EC" id="2.3.1.231" evidence="4"/>
<evidence type="ECO:0000256" key="2">
    <source>
        <dbReference type="ARBA" id="ARBA00004797"/>
    </source>
</evidence>
<dbReference type="GO" id="GO:0030488">
    <property type="term" value="P:tRNA methylation"/>
    <property type="evidence" value="ECO:0007669"/>
    <property type="project" value="TreeGrafter"/>
</dbReference>
<comment type="catalytic activity">
    <reaction evidence="15">
        <text>7-[(3S)-(3-amino-3-methoxycarbonyl)propyl]wyosine(37) in tRNA(Phe) + S-adenosyl-L-methionine + CO2 = wybutosine(37) in tRNA(Phe) + S-adenosyl-L-homocysteine + 2 H(+)</text>
        <dbReference type="Rhea" id="RHEA:37119"/>
        <dbReference type="Rhea" id="RHEA-COMP:11844"/>
        <dbReference type="Rhea" id="RHEA-COMP:11847"/>
        <dbReference type="ChEBI" id="CHEBI:15378"/>
        <dbReference type="ChEBI" id="CHEBI:16526"/>
        <dbReference type="ChEBI" id="CHEBI:57856"/>
        <dbReference type="ChEBI" id="CHEBI:59789"/>
        <dbReference type="ChEBI" id="CHEBI:73544"/>
        <dbReference type="ChEBI" id="CHEBI:74275"/>
        <dbReference type="EC" id="2.3.1.231"/>
    </reaction>
</comment>
<dbReference type="PROSITE" id="PS51184">
    <property type="entry name" value="JMJC"/>
    <property type="match status" value="1"/>
</dbReference>
<comment type="similarity">
    <text evidence="3">Belongs to the methyltransferase superfamily. LCMT family.</text>
</comment>
<dbReference type="InterPro" id="IPR007213">
    <property type="entry name" value="Ppm1/Ppm2/Tcmp"/>
</dbReference>
<evidence type="ECO:0000256" key="16">
    <source>
        <dbReference type="SAM" id="MobiDB-lite"/>
    </source>
</evidence>
<keyword evidence="7" id="KW-0489">Methyltransferase</keyword>
<dbReference type="InterPro" id="IPR041667">
    <property type="entry name" value="Cupin_8"/>
</dbReference>
<evidence type="ECO:0000256" key="4">
    <source>
        <dbReference type="ARBA" id="ARBA00012155"/>
    </source>
</evidence>
<sequence length="1009" mass="112076">MQPKKSTWDLPGKGKQDESIMGTNNSSIVSKRSVERLYFPGEDFFRHFVKKPQRRSPTINRGYWLRMRALEYVVHKFLEEPTERKIFVNLGDTLPFQCLAKHPEKCQNAKFVDVDYMKLIKKKCAVVAETEQLRRLLSGMELPASHSNTVLRSDQYLAVGCDLRELEELERTLAAEVDIENCLVLFAAEVSITYMEAGPADALIKWAASFHNSRFCLIEQLLPDGPENPFASTMLRHFDKLSTPLRCVHKYPLIKDQQQRFRDAGWPLAIAHDLWKLWGMPEFLTANQRAALNKIEPFDEWEEFALFASHYFLLFASKSVCLGKDGVYGALLQGDPSSDKIAVKPEAAIPAQIAFHGPAKHQGCRRFAAAAPLKSPAVSYHGGLGAKSRLSSSELILHDVPKIPSSLPGPRPRMCHTLTCLEGGRFLLVGGRASPDDILADCWIYDSPTDKWHRVGDITAPRYRHCAVELPNSQVLVFGGRTNNNDLLNDCVLWTQNSGWKRVCVEGEIPQPCFGATMIAVASGGVLVGGMTAEETVLEGYWEWNFEMGAEGASVKFQNASSKFGSVSGTKNPFCRFGASLVQSPFGSGLLLVGGIHGKRMLKRDEEILFIDTTSHSVATLSLDFGARRPLLVGCSVVSTPEAAMIIGGGAVCFSFGPFWNDGLWTLSAGGRDQLTWKFQEKAVDSNTGDQASVSSYPTISHVQRLSIKSAQDFEGVLNKAEPAILDGLDIGSCSQNWSFAYLKEHIGVRRQVIVHKAEREHMDFKTKNFSYVSQSFGEFLDAVEEGQKLYLRSVSSEEPATKPTELSRDFPEISEDFRLPPELDFVIRNAHSSPLRISGPVVMWLHYDVMANVLCQVRGSKRLMLYPPDDVSHLCFAPGASSSSLNVFEMTLETYPALAYTHPHEAVLHAGDILFIPALWLHTASPTDGASVSVNVFFRNLKAGYAAGKDVYGNRDLQPYEKGRLDLAKMIKGFEQLPVEIGRFYLKRLADELVQKANAFGVSEPADD</sequence>
<accession>A0A9P8LA10</accession>
<dbReference type="EMBL" id="JAGHQM010000851">
    <property type="protein sequence ID" value="KAH0558416.1"/>
    <property type="molecule type" value="Genomic_DNA"/>
</dbReference>
<dbReference type="Gene3D" id="2.120.10.80">
    <property type="entry name" value="Kelch-type beta propeller"/>
    <property type="match status" value="1"/>
</dbReference>
<evidence type="ECO:0000256" key="5">
    <source>
        <dbReference type="ARBA" id="ARBA00012779"/>
    </source>
</evidence>
<dbReference type="PANTHER" id="PTHR46529:SF1">
    <property type="entry name" value="TRNA WYBUTOSINE-SYNTHESIZING PROTEIN 4"/>
    <property type="match status" value="1"/>
</dbReference>
<dbReference type="Gene3D" id="3.40.50.150">
    <property type="entry name" value="Vaccinia Virus protein VP39"/>
    <property type="match status" value="1"/>
</dbReference>
<keyword evidence="19" id="KW-1185">Reference proteome</keyword>
<dbReference type="Pfam" id="PF13621">
    <property type="entry name" value="Cupin_8"/>
    <property type="match status" value="1"/>
</dbReference>
<comment type="caution">
    <text evidence="18">The sequence shown here is derived from an EMBL/GenBank/DDBJ whole genome shotgun (WGS) entry which is preliminary data.</text>
</comment>
<dbReference type="SMART" id="SM00558">
    <property type="entry name" value="JmjC"/>
    <property type="match status" value="1"/>
</dbReference>
<name>A0A9P8LA10_9PEZI</name>
<dbReference type="GO" id="GO:0008175">
    <property type="term" value="F:tRNA methyltransferase activity"/>
    <property type="evidence" value="ECO:0007669"/>
    <property type="project" value="TreeGrafter"/>
</dbReference>
<dbReference type="Gene3D" id="6.10.140.1470">
    <property type="match status" value="1"/>
</dbReference>
<evidence type="ECO:0000256" key="15">
    <source>
        <dbReference type="ARBA" id="ARBA00049250"/>
    </source>
</evidence>
<dbReference type="SUPFAM" id="SSF53335">
    <property type="entry name" value="S-adenosyl-L-methionine-dependent methyltransferases"/>
    <property type="match status" value="1"/>
</dbReference>
<evidence type="ECO:0000256" key="14">
    <source>
        <dbReference type="ARBA" id="ARBA00030847"/>
    </source>
</evidence>
<dbReference type="PANTHER" id="PTHR46529">
    <property type="entry name" value="TRNA WYBUTOSINE-SYNTHESIZING PROTEIN 4"/>
    <property type="match status" value="1"/>
</dbReference>
<dbReference type="SUPFAM" id="SSF50965">
    <property type="entry name" value="Galactose oxidase, central domain"/>
    <property type="match status" value="1"/>
</dbReference>
<gene>
    <name evidence="18" type="ORF">GP486_004923</name>
</gene>
<protein>
    <recommendedName>
        <fullName evidence="6">tRNA wybutosine-synthesizing protein 4</fullName>
        <ecNumber evidence="5">2.1.1.290</ecNumber>
        <ecNumber evidence="4">2.3.1.231</ecNumber>
    </recommendedName>
    <alternativeName>
        <fullName evidence="13">Leucine carboxyl methyltransferase 2</fullName>
    </alternativeName>
    <alternativeName>
        <fullName evidence="14">tRNA(Phe) (7-(3-amino-3-(methoxycarbonyl)propyl)wyosine(37)-N)-methoxycarbonyltransferase</fullName>
    </alternativeName>
    <alternativeName>
        <fullName evidence="12">tRNA(Phe) (7-(3-amino-3-carboxypropyl)wyosine(37)-O)-methyltransferase</fullName>
    </alternativeName>
</protein>
<evidence type="ECO:0000256" key="6">
    <source>
        <dbReference type="ARBA" id="ARBA00018045"/>
    </source>
</evidence>
<evidence type="ECO:0000256" key="9">
    <source>
        <dbReference type="ARBA" id="ARBA00022691"/>
    </source>
</evidence>
<dbReference type="Pfam" id="PF13418">
    <property type="entry name" value="Beta-prop_TYW4"/>
    <property type="match status" value="1"/>
</dbReference>
<comment type="pathway">
    <text evidence="2">tRNA modification; wybutosine-tRNA(Phe) biosynthesis.</text>
</comment>
<organism evidence="18 19">
    <name type="scientific">Trichoglossum hirsutum</name>
    <dbReference type="NCBI Taxonomy" id="265104"/>
    <lineage>
        <taxon>Eukaryota</taxon>
        <taxon>Fungi</taxon>
        <taxon>Dikarya</taxon>
        <taxon>Ascomycota</taxon>
        <taxon>Pezizomycotina</taxon>
        <taxon>Geoglossomycetes</taxon>
        <taxon>Geoglossales</taxon>
        <taxon>Geoglossaceae</taxon>
        <taxon>Trichoglossum</taxon>
    </lineage>
</organism>
<keyword evidence="8" id="KW-0808">Transferase</keyword>
<dbReference type="InterPro" id="IPR011043">
    <property type="entry name" value="Gal_Oxase/kelch_b-propeller"/>
</dbReference>
<evidence type="ECO:0000313" key="19">
    <source>
        <dbReference type="Proteomes" id="UP000750711"/>
    </source>
</evidence>
<comment type="catalytic activity">
    <reaction evidence="1">
        <text>7-[(3S)-3-amino-3-carboxypropyl]wyosine(37) in tRNA(Phe) + S-adenosyl-L-methionine = 7-[(3S)-(3-amino-3-methoxycarbonyl)propyl]wyosine(37) in tRNA(Phe) + S-adenosyl-L-homocysteine</text>
        <dbReference type="Rhea" id="RHEA:36903"/>
        <dbReference type="Rhea" id="RHEA-COMP:10379"/>
        <dbReference type="Rhea" id="RHEA-COMP:11844"/>
        <dbReference type="ChEBI" id="CHEBI:57856"/>
        <dbReference type="ChEBI" id="CHEBI:59789"/>
        <dbReference type="ChEBI" id="CHEBI:73543"/>
        <dbReference type="ChEBI" id="CHEBI:74275"/>
        <dbReference type="EC" id="2.1.1.290"/>
    </reaction>
</comment>
<reference evidence="18" key="1">
    <citation type="submission" date="2021-03" db="EMBL/GenBank/DDBJ databases">
        <title>Comparative genomics and phylogenomic investigation of the class Geoglossomycetes provide insights into ecological specialization and systematics.</title>
        <authorList>
            <person name="Melie T."/>
            <person name="Pirro S."/>
            <person name="Miller A.N."/>
            <person name="Quandt A."/>
        </authorList>
    </citation>
    <scope>NUCLEOTIDE SEQUENCE</scope>
    <source>
        <strain evidence="18">CAQ_001_2017</strain>
    </source>
</reference>
<dbReference type="Pfam" id="PF04072">
    <property type="entry name" value="LCM"/>
    <property type="match status" value="1"/>
</dbReference>
<evidence type="ECO:0000256" key="3">
    <source>
        <dbReference type="ARBA" id="ARBA00010703"/>
    </source>
</evidence>
<evidence type="ECO:0000259" key="17">
    <source>
        <dbReference type="PROSITE" id="PS51184"/>
    </source>
</evidence>
<dbReference type="FunFam" id="2.60.120.650:FF:000043">
    <property type="entry name" value="tRNA wybutosine-synthesizing protein 4"/>
    <property type="match status" value="1"/>
</dbReference>
<evidence type="ECO:0000256" key="7">
    <source>
        <dbReference type="ARBA" id="ARBA00022603"/>
    </source>
</evidence>
<comment type="function">
    <text evidence="11">Probable S-adenosyl-L-methionine-dependent methyltransferase that acts as a component of the wybutosine biosynthesis pathway. Wybutosine is a hyper modified guanosine with a tricyclic base found at the 3'-position adjacent to the anticodon of eukaryotic phenylalanine tRNA. May methylate the carboxyl group of leucine residues to form alpha-leucine ester residues.</text>
</comment>